<keyword evidence="3" id="KW-0464">Manganese</keyword>
<reference evidence="5" key="2">
    <citation type="journal article" date="2021" name="PeerJ">
        <title>Extensive microbial diversity within the chicken gut microbiome revealed by metagenomics and culture.</title>
        <authorList>
            <person name="Gilroy R."/>
            <person name="Ravi A."/>
            <person name="Getino M."/>
            <person name="Pursley I."/>
            <person name="Horton D.L."/>
            <person name="Alikhan N.F."/>
            <person name="Baker D."/>
            <person name="Gharbi K."/>
            <person name="Hall N."/>
            <person name="Watson M."/>
            <person name="Adriaenssens E.M."/>
            <person name="Foster-Nyarko E."/>
            <person name="Jarju S."/>
            <person name="Secka A."/>
            <person name="Antonio M."/>
            <person name="Oren A."/>
            <person name="Chaudhuri R.R."/>
            <person name="La Ragione R."/>
            <person name="Hildebrand F."/>
            <person name="Pallen M.J."/>
        </authorList>
    </citation>
    <scope>NUCLEOTIDE SEQUENCE</scope>
    <source>
        <strain evidence="5">ChiHcec3-6078</strain>
    </source>
</reference>
<proteinExistence type="inferred from homology"/>
<dbReference type="Pfam" id="PF00491">
    <property type="entry name" value="Arginase"/>
    <property type="match status" value="1"/>
</dbReference>
<protein>
    <submittedName>
        <fullName evidence="5">Arginase family protein</fullName>
    </submittedName>
</protein>
<evidence type="ECO:0000256" key="3">
    <source>
        <dbReference type="ARBA" id="ARBA00023211"/>
    </source>
</evidence>
<name>A0A9D1I2B3_9FIRM</name>
<dbReference type="CDD" id="cd09999">
    <property type="entry name" value="Arginase-like_1"/>
    <property type="match status" value="1"/>
</dbReference>
<sequence>MSKTLRLLMPQWQGGNNPPYAFGARLLHWLAPEKGDALEEEVPVRPFDGKPLEAENGVNGRSELLEQTKRTMEIIRRHEPDRIIVFGGDCLVSQAPFAYLAEKYGEKLGILWLDAHPDISTPAMHCNEHAMVLGNLMGGGDPAFAALVPVHVMPEKVMYGGIHDETPEEEKVLAELPVRKASPQELKNDSSPILRWIEEESIEKLAIHLDLDVLDPALFRSLLLANPEGCSIDAARGEMTFGQIAGIIKDAASAASVAGFAVAEHLPWDAINLKSFLEELPVWE</sequence>
<dbReference type="GO" id="GO:0005829">
    <property type="term" value="C:cytosol"/>
    <property type="evidence" value="ECO:0007669"/>
    <property type="project" value="TreeGrafter"/>
</dbReference>
<dbReference type="InterPro" id="IPR006035">
    <property type="entry name" value="Ureohydrolase"/>
</dbReference>
<comment type="caution">
    <text evidence="5">The sequence shown here is derived from an EMBL/GenBank/DDBJ whole genome shotgun (WGS) entry which is preliminary data.</text>
</comment>
<keyword evidence="1" id="KW-0479">Metal-binding</keyword>
<dbReference type="PANTHER" id="PTHR43782:SF3">
    <property type="entry name" value="ARGINASE"/>
    <property type="match status" value="1"/>
</dbReference>
<keyword evidence="2" id="KW-0378">Hydrolase</keyword>
<dbReference type="Gene3D" id="3.40.800.10">
    <property type="entry name" value="Ureohydrolase domain"/>
    <property type="match status" value="1"/>
</dbReference>
<dbReference type="GO" id="GO:0030145">
    <property type="term" value="F:manganese ion binding"/>
    <property type="evidence" value="ECO:0007669"/>
    <property type="project" value="TreeGrafter"/>
</dbReference>
<accession>A0A9D1I2B3</accession>
<dbReference type="PROSITE" id="PS51409">
    <property type="entry name" value="ARGINASE_2"/>
    <property type="match status" value="1"/>
</dbReference>
<dbReference type="SUPFAM" id="SSF52768">
    <property type="entry name" value="Arginase/deacetylase"/>
    <property type="match status" value="1"/>
</dbReference>
<evidence type="ECO:0000256" key="1">
    <source>
        <dbReference type="ARBA" id="ARBA00022723"/>
    </source>
</evidence>
<evidence type="ECO:0000313" key="6">
    <source>
        <dbReference type="Proteomes" id="UP000824090"/>
    </source>
</evidence>
<dbReference type="Proteomes" id="UP000824090">
    <property type="component" value="Unassembled WGS sequence"/>
</dbReference>
<evidence type="ECO:0000256" key="4">
    <source>
        <dbReference type="PROSITE-ProRule" id="PRU00742"/>
    </source>
</evidence>
<dbReference type="PANTHER" id="PTHR43782">
    <property type="entry name" value="ARGINASE"/>
    <property type="match status" value="1"/>
</dbReference>
<dbReference type="GO" id="GO:0004053">
    <property type="term" value="F:arginase activity"/>
    <property type="evidence" value="ECO:0007669"/>
    <property type="project" value="TreeGrafter"/>
</dbReference>
<comment type="similarity">
    <text evidence="4">Belongs to the arginase family.</text>
</comment>
<dbReference type="AlphaFoldDB" id="A0A9D1I2B3"/>
<evidence type="ECO:0000256" key="2">
    <source>
        <dbReference type="ARBA" id="ARBA00022801"/>
    </source>
</evidence>
<evidence type="ECO:0000313" key="5">
    <source>
        <dbReference type="EMBL" id="HIU26654.1"/>
    </source>
</evidence>
<dbReference type="EMBL" id="DVMP01000162">
    <property type="protein sequence ID" value="HIU26654.1"/>
    <property type="molecule type" value="Genomic_DNA"/>
</dbReference>
<gene>
    <name evidence="5" type="ORF">IAC50_09200</name>
</gene>
<dbReference type="InterPro" id="IPR023696">
    <property type="entry name" value="Ureohydrolase_dom_sf"/>
</dbReference>
<reference evidence="5" key="1">
    <citation type="submission" date="2020-10" db="EMBL/GenBank/DDBJ databases">
        <authorList>
            <person name="Gilroy R."/>
        </authorList>
    </citation>
    <scope>NUCLEOTIDE SEQUENCE</scope>
    <source>
        <strain evidence="5">ChiHcec3-6078</strain>
    </source>
</reference>
<organism evidence="5 6">
    <name type="scientific">Candidatus Allocopromorpha excrementigallinarum</name>
    <dbReference type="NCBI Taxonomy" id="2840742"/>
    <lineage>
        <taxon>Bacteria</taxon>
        <taxon>Bacillati</taxon>
        <taxon>Bacillota</taxon>
        <taxon>Clostridia</taxon>
        <taxon>Eubacteriales</taxon>
        <taxon>Eubacteriaceae</taxon>
        <taxon>Eubacteriaceae incertae sedis</taxon>
        <taxon>Candidatus Allocopromorpha</taxon>
    </lineage>
</organism>